<name>A0A8H3VS77_VENIN</name>
<dbReference type="PANTHER" id="PTHR43316:SF3">
    <property type="entry name" value="HALOACID DEHALOGENASE, TYPE II (AFU_ORTHOLOGUE AFUA_2G07750)-RELATED"/>
    <property type="match status" value="1"/>
</dbReference>
<reference evidence="3 4" key="1">
    <citation type="submission" date="2019-07" db="EMBL/GenBank/DDBJ databases">
        <title>Venturia inaequalis Genome Resource.</title>
        <authorList>
            <person name="Lichtner F.J."/>
        </authorList>
    </citation>
    <scope>NUCLEOTIDE SEQUENCE [LARGE SCALE GENOMIC DNA]</scope>
    <source>
        <strain evidence="3 4">DMI_063113</strain>
    </source>
</reference>
<evidence type="ECO:0000256" key="1">
    <source>
        <dbReference type="ARBA" id="ARBA00022801"/>
    </source>
</evidence>
<feature type="compositionally biased region" description="Acidic residues" evidence="2">
    <location>
        <begin position="12"/>
        <end position="26"/>
    </location>
</feature>
<dbReference type="AlphaFoldDB" id="A0A8H3VS77"/>
<protein>
    <submittedName>
        <fullName evidence="3">Uncharacterized protein</fullName>
    </submittedName>
</protein>
<organism evidence="3 4">
    <name type="scientific">Venturia inaequalis</name>
    <name type="common">Apple scab fungus</name>
    <dbReference type="NCBI Taxonomy" id="5025"/>
    <lineage>
        <taxon>Eukaryota</taxon>
        <taxon>Fungi</taxon>
        <taxon>Dikarya</taxon>
        <taxon>Ascomycota</taxon>
        <taxon>Pezizomycotina</taxon>
        <taxon>Dothideomycetes</taxon>
        <taxon>Pleosporomycetidae</taxon>
        <taxon>Venturiales</taxon>
        <taxon>Venturiaceae</taxon>
        <taxon>Venturia</taxon>
    </lineage>
</organism>
<dbReference type="Gene3D" id="1.10.150.240">
    <property type="entry name" value="Putative phosphatase, domain 2"/>
    <property type="match status" value="1"/>
</dbReference>
<dbReference type="InterPro" id="IPR023214">
    <property type="entry name" value="HAD_sf"/>
</dbReference>
<keyword evidence="4" id="KW-1185">Reference proteome</keyword>
<dbReference type="InterPro" id="IPR023198">
    <property type="entry name" value="PGP-like_dom2"/>
</dbReference>
<feature type="compositionally biased region" description="Polar residues" evidence="2">
    <location>
        <begin position="1"/>
        <end position="10"/>
    </location>
</feature>
<dbReference type="Gene3D" id="3.40.50.1000">
    <property type="entry name" value="HAD superfamily/HAD-like"/>
    <property type="match status" value="1"/>
</dbReference>
<dbReference type="EMBL" id="WNWR01000052">
    <property type="protein sequence ID" value="KAE9992617.1"/>
    <property type="molecule type" value="Genomic_DNA"/>
</dbReference>
<accession>A0A8H3VS77</accession>
<dbReference type="InterPro" id="IPR051540">
    <property type="entry name" value="S-2-haloacid_dehalogenase"/>
</dbReference>
<comment type="caution">
    <text evidence="3">The sequence shown here is derived from an EMBL/GenBank/DDBJ whole genome shotgun (WGS) entry which is preliminary data.</text>
</comment>
<feature type="compositionally biased region" description="Pro residues" evidence="2">
    <location>
        <begin position="46"/>
        <end position="57"/>
    </location>
</feature>
<evidence type="ECO:0000256" key="2">
    <source>
        <dbReference type="SAM" id="MobiDB-lite"/>
    </source>
</evidence>
<feature type="region of interest" description="Disordered" evidence="2">
    <location>
        <begin position="1"/>
        <end position="95"/>
    </location>
</feature>
<gene>
    <name evidence="3" type="ORF">EG327_008360</name>
</gene>
<evidence type="ECO:0000313" key="3">
    <source>
        <dbReference type="EMBL" id="KAE9992617.1"/>
    </source>
</evidence>
<evidence type="ECO:0000313" key="4">
    <source>
        <dbReference type="Proteomes" id="UP000490939"/>
    </source>
</evidence>
<feature type="compositionally biased region" description="Polar residues" evidence="2">
    <location>
        <begin position="78"/>
        <end position="89"/>
    </location>
</feature>
<dbReference type="SUPFAM" id="SSF56784">
    <property type="entry name" value="HAD-like"/>
    <property type="match status" value="1"/>
</dbReference>
<dbReference type="GO" id="GO:0016787">
    <property type="term" value="F:hydrolase activity"/>
    <property type="evidence" value="ECO:0007669"/>
    <property type="project" value="UniProtKB-KW"/>
</dbReference>
<sequence length="360" mass="40609">MDEDTASSNDDLAMDEAMIEDDDTSQELDKPSEPIKPSQPRSSSLPPSPPESDPMPRSPGRSDPNPPSPRTSEPTESLQQTPTLDSQYQWFEPPGNYDPPRKYKIEHHVLAFGFYDTLVSIYEIQLALESRYKTKGEEIFGRYQRNLMEYKCRSNIMGKSFFTYLAIRLASFKASLNSVLQSGIYEQDFTKATKDNIVDREDLGTFAEVAYGLVHLSAMPNTSIKILTNSDEESVKRTIDQELSLKHLEKTLKLKDKIISSSTVGKFKPAKEMYRALLSDVGRGVGNHQVWLISSNPVDLVGAQDMGMSTVWLNRWGAPWPDYLFADWQGNVRMPTIVVRGLTMVEDELKKWGVGNPTLV</sequence>
<dbReference type="PANTHER" id="PTHR43316">
    <property type="entry name" value="HYDROLASE, HALOACID DELAHOGENASE-RELATED"/>
    <property type="match status" value="1"/>
</dbReference>
<keyword evidence="1" id="KW-0378">Hydrolase</keyword>
<dbReference type="InterPro" id="IPR036412">
    <property type="entry name" value="HAD-like_sf"/>
</dbReference>
<proteinExistence type="predicted"/>
<dbReference type="Proteomes" id="UP000490939">
    <property type="component" value="Unassembled WGS sequence"/>
</dbReference>